<dbReference type="InterPro" id="IPR050765">
    <property type="entry name" value="Riboflavin_Biosynth_HTPR"/>
</dbReference>
<comment type="function">
    <text evidence="1 12">Converts 2,5-diamino-6-(ribosylamino)-4(3h)-pyrimidinone 5'-phosphate into 5-amino-6-(ribosylamino)-2,4(1h,3h)-pyrimidinedione 5'-phosphate.</text>
</comment>
<comment type="pathway">
    <text evidence="3 12">Cofactor biosynthesis; riboflavin biosynthesis; 5-amino-6-(D-ribitylamino)uracil from GTP: step 3/4.</text>
</comment>
<feature type="binding site" evidence="14">
    <location>
        <position position="222"/>
    </location>
    <ligand>
        <name>substrate</name>
    </ligand>
</feature>
<dbReference type="PIRSF" id="PIRSF006769">
    <property type="entry name" value="RibD"/>
    <property type="match status" value="1"/>
</dbReference>
<feature type="binding site" evidence="14">
    <location>
        <position position="211"/>
    </location>
    <ligand>
        <name>NADP(+)</name>
        <dbReference type="ChEBI" id="CHEBI:58349"/>
    </ligand>
</feature>
<evidence type="ECO:0000256" key="4">
    <source>
        <dbReference type="ARBA" id="ARBA00005259"/>
    </source>
</evidence>
<feature type="binding site" evidence="14">
    <location>
        <position position="215"/>
    </location>
    <ligand>
        <name>NADP(+)</name>
        <dbReference type="ChEBI" id="CHEBI:58349"/>
    </ligand>
</feature>
<dbReference type="InterPro" id="IPR004794">
    <property type="entry name" value="Eubact_RibD"/>
</dbReference>
<comment type="caution">
    <text evidence="17">The sequence shown here is derived from an EMBL/GenBank/DDBJ whole genome shotgun (WGS) entry which is preliminary data.</text>
</comment>
<feature type="domain" description="CMP/dCMP-type deaminase" evidence="16">
    <location>
        <begin position="15"/>
        <end position="130"/>
    </location>
</feature>
<dbReference type="Pfam" id="PF01872">
    <property type="entry name" value="RibD_C"/>
    <property type="match status" value="1"/>
</dbReference>
<dbReference type="PROSITE" id="PS51747">
    <property type="entry name" value="CYT_DCMP_DEAMINASES_2"/>
    <property type="match status" value="1"/>
</dbReference>
<dbReference type="Gene3D" id="3.40.430.10">
    <property type="entry name" value="Dihydrofolate Reductase, subunit A"/>
    <property type="match status" value="1"/>
</dbReference>
<sequence length="375" mass="38996">MAVQSKNDGAETASESDRRFMAAALRLSGRNLGQTGTNPSVGTLIVTPDGRIIGRGVTAPGGRPHAEPQALAEAGEAARGATAYVTLEPCAHHGRTPPCAEALVEAGIARVVCAATDPDDRVSGRGFALLEKAGIAVTKGVLAEDAAEIMGGYLFRTFRHRCHVTVKLAVSTDGMIGRLGEGQVPITGDVARAHLHAQRAQVDGIAVGIGTALADDPELTCRLPGLEPHSPVRVVLDGEGRLQLGSKLVKSAPSVPLIVACVLEEAGARAAALRLNGAVILGAERVGGRLALPELMEDLAARGIGSLMVEGGAAVARSFLADGLVDRIWLYSGRREVGAGGIPSPVTQQTVPDDYRLTDERMLGPDSFQEWVRES</sequence>
<protein>
    <recommendedName>
        <fullName evidence="12">Riboflavin biosynthesis protein RibD</fullName>
    </recommendedName>
    <domain>
        <recommendedName>
            <fullName evidence="12">Diaminohydroxyphosphoribosylaminopyrimidine deaminase</fullName>
            <shortName evidence="12">DRAP deaminase</shortName>
            <ecNumber evidence="12">3.5.4.26</ecNumber>
        </recommendedName>
        <alternativeName>
            <fullName evidence="12">Riboflavin-specific deaminase</fullName>
        </alternativeName>
    </domain>
    <domain>
        <recommendedName>
            <fullName evidence="12">5-amino-6-(5-phosphoribosylamino)uracil reductase</fullName>
            <ecNumber evidence="12">1.1.1.193</ecNumber>
        </recommendedName>
        <alternativeName>
            <fullName evidence="12">HTP reductase</fullName>
        </alternativeName>
    </domain>
</protein>
<dbReference type="EC" id="3.5.4.26" evidence="12"/>
<dbReference type="NCBIfam" id="TIGR00326">
    <property type="entry name" value="eubact_ribD"/>
    <property type="match status" value="1"/>
</dbReference>
<feature type="binding site" evidence="15">
    <location>
        <position position="99"/>
    </location>
    <ligand>
        <name>Zn(2+)</name>
        <dbReference type="ChEBI" id="CHEBI:29105"/>
        <note>catalytic</note>
    </ligand>
</feature>
<dbReference type="InterPro" id="IPR016193">
    <property type="entry name" value="Cytidine_deaminase-like"/>
</dbReference>
<evidence type="ECO:0000256" key="3">
    <source>
        <dbReference type="ARBA" id="ARBA00004910"/>
    </source>
</evidence>
<feature type="binding site" evidence="14">
    <location>
        <position position="310"/>
    </location>
    <ligand>
        <name>substrate</name>
    </ligand>
</feature>
<dbReference type="Pfam" id="PF00383">
    <property type="entry name" value="dCMP_cyt_deam_1"/>
    <property type="match status" value="1"/>
</dbReference>
<reference evidence="18" key="1">
    <citation type="journal article" date="2017" name="Int. J. Syst. Evol. Microbiol.">
        <title>Notoacmeibacter marinus gen. nov., sp. nov., isolated from the gut of a limpet and proposal of Notoacmeibacteraceae fam. nov. in the order Rhizobiales of the class Alphaproteobacteria.</title>
        <authorList>
            <person name="Huang Z."/>
            <person name="Guo F."/>
            <person name="Lai Q."/>
        </authorList>
    </citation>
    <scope>NUCLEOTIDE SEQUENCE [LARGE SCALE GENOMIC DNA]</scope>
    <source>
        <strain evidence="18">XMTR2A4</strain>
    </source>
</reference>
<keyword evidence="18" id="KW-1185">Reference proteome</keyword>
<keyword evidence="12" id="KW-0378">Hydrolase</keyword>
<feature type="binding site" evidence="15">
    <location>
        <position position="90"/>
    </location>
    <ligand>
        <name>Zn(2+)</name>
        <dbReference type="ChEBI" id="CHEBI:29105"/>
        <note>catalytic</note>
    </ligand>
</feature>
<evidence type="ECO:0000256" key="10">
    <source>
        <dbReference type="ARBA" id="ARBA00023002"/>
    </source>
</evidence>
<dbReference type="CDD" id="cd01284">
    <property type="entry name" value="Riboflavin_deaminase-reductase"/>
    <property type="match status" value="1"/>
</dbReference>
<feature type="binding site" evidence="14">
    <location>
        <position position="199"/>
    </location>
    <ligand>
        <name>NADP(+)</name>
        <dbReference type="ChEBI" id="CHEBI:58349"/>
    </ligand>
</feature>
<evidence type="ECO:0000256" key="5">
    <source>
        <dbReference type="ARBA" id="ARBA00007417"/>
    </source>
</evidence>
<dbReference type="SUPFAM" id="SSF53927">
    <property type="entry name" value="Cytidine deaminase-like"/>
    <property type="match status" value="1"/>
</dbReference>
<dbReference type="GO" id="GO:0008703">
    <property type="term" value="F:5-amino-6-(5-phosphoribosylamino)uracil reductase activity"/>
    <property type="evidence" value="ECO:0007669"/>
    <property type="project" value="UniProtKB-EC"/>
</dbReference>
<dbReference type="SUPFAM" id="SSF53597">
    <property type="entry name" value="Dihydrofolate reductase-like"/>
    <property type="match status" value="1"/>
</dbReference>
<dbReference type="PROSITE" id="PS00903">
    <property type="entry name" value="CYT_DCMP_DEAMINASES_1"/>
    <property type="match status" value="1"/>
</dbReference>
<dbReference type="InterPro" id="IPR016192">
    <property type="entry name" value="APOBEC/CMP_deaminase_Zn-bd"/>
</dbReference>
<evidence type="ECO:0000256" key="2">
    <source>
        <dbReference type="ARBA" id="ARBA00004882"/>
    </source>
</evidence>
<keyword evidence="7 12" id="KW-0479">Metal-binding</keyword>
<organism evidence="17 18">
    <name type="scientific">Notoacmeibacter marinus</name>
    <dbReference type="NCBI Taxonomy" id="1876515"/>
    <lineage>
        <taxon>Bacteria</taxon>
        <taxon>Pseudomonadati</taxon>
        <taxon>Pseudomonadota</taxon>
        <taxon>Alphaproteobacteria</taxon>
        <taxon>Hyphomicrobiales</taxon>
        <taxon>Notoacmeibacteraceae</taxon>
        <taxon>Notoacmeibacter</taxon>
    </lineage>
</organism>
<feature type="binding site" evidence="14">
    <location>
        <position position="219"/>
    </location>
    <ligand>
        <name>substrate</name>
    </ligand>
</feature>
<keyword evidence="10 12" id="KW-0560">Oxidoreductase</keyword>
<keyword evidence="6 12" id="KW-0686">Riboflavin biosynthesis</keyword>
<comment type="similarity">
    <text evidence="5 12">In the C-terminal section; belongs to the HTP reductase family.</text>
</comment>
<dbReference type="Gene3D" id="3.40.140.10">
    <property type="entry name" value="Cytidine Deaminase, domain 2"/>
    <property type="match status" value="1"/>
</dbReference>
<gene>
    <name evidence="17" type="ORF">B7H23_00485</name>
</gene>
<dbReference type="RefSeq" id="WP_094075464.1">
    <property type="nucleotide sequence ID" value="NZ_NBYO01000001.1"/>
</dbReference>
<dbReference type="PANTHER" id="PTHR38011">
    <property type="entry name" value="DIHYDROFOLATE REDUCTASE FAMILY PROTEIN (AFU_ORTHOLOGUE AFUA_8G06820)"/>
    <property type="match status" value="1"/>
</dbReference>
<dbReference type="GO" id="GO:0008270">
    <property type="term" value="F:zinc ion binding"/>
    <property type="evidence" value="ECO:0007669"/>
    <property type="project" value="InterPro"/>
</dbReference>
<dbReference type="EMBL" id="NBYO01000001">
    <property type="protein sequence ID" value="OXT01495.1"/>
    <property type="molecule type" value="Genomic_DNA"/>
</dbReference>
<dbReference type="InterPro" id="IPR002734">
    <property type="entry name" value="RibDG_C"/>
</dbReference>
<dbReference type="PANTHER" id="PTHR38011:SF7">
    <property type="entry name" value="2,5-DIAMINO-6-RIBOSYLAMINO-4(3H)-PYRIMIDINONE 5'-PHOSPHATE REDUCTASE"/>
    <property type="match status" value="1"/>
</dbReference>
<keyword evidence="8 12" id="KW-0862">Zinc</keyword>
<dbReference type="InterPro" id="IPR024072">
    <property type="entry name" value="DHFR-like_dom_sf"/>
</dbReference>
<evidence type="ECO:0000313" key="18">
    <source>
        <dbReference type="Proteomes" id="UP000215405"/>
    </source>
</evidence>
<feature type="binding site" evidence="14">
    <location>
        <position position="169"/>
    </location>
    <ligand>
        <name>NADP(+)</name>
        <dbReference type="ChEBI" id="CHEBI:58349"/>
    </ligand>
</feature>
<evidence type="ECO:0000256" key="8">
    <source>
        <dbReference type="ARBA" id="ARBA00022833"/>
    </source>
</evidence>
<dbReference type="UniPathway" id="UPA00275">
    <property type="reaction ID" value="UER00401"/>
</dbReference>
<dbReference type="EC" id="1.1.1.193" evidence="12"/>
<evidence type="ECO:0000313" key="17">
    <source>
        <dbReference type="EMBL" id="OXT01495.1"/>
    </source>
</evidence>
<comment type="cofactor">
    <cofactor evidence="12 15">
        <name>Zn(2+)</name>
        <dbReference type="ChEBI" id="CHEBI:29105"/>
    </cofactor>
    <text evidence="12 15">Binds 1 zinc ion.</text>
</comment>
<dbReference type="GO" id="GO:0009231">
    <property type="term" value="P:riboflavin biosynthetic process"/>
    <property type="evidence" value="ECO:0007669"/>
    <property type="project" value="UniProtKB-UniPathway"/>
</dbReference>
<evidence type="ECO:0000256" key="14">
    <source>
        <dbReference type="PIRSR" id="PIRSR006769-2"/>
    </source>
</evidence>
<evidence type="ECO:0000256" key="11">
    <source>
        <dbReference type="ARBA" id="ARBA00023268"/>
    </source>
</evidence>
<evidence type="ECO:0000256" key="12">
    <source>
        <dbReference type="PIRNR" id="PIRNR006769"/>
    </source>
</evidence>
<feature type="binding site" evidence="14">
    <location>
        <begin position="312"/>
        <end position="318"/>
    </location>
    <ligand>
        <name>NADP(+)</name>
        <dbReference type="ChEBI" id="CHEBI:58349"/>
    </ligand>
</feature>
<comment type="catalytic activity">
    <reaction evidence="12">
        <text>2,5-diamino-6-hydroxy-4-(5-phosphoribosylamino)-pyrimidine + H2O + H(+) = 5-amino-6-(5-phospho-D-ribosylamino)uracil + NH4(+)</text>
        <dbReference type="Rhea" id="RHEA:21868"/>
        <dbReference type="ChEBI" id="CHEBI:15377"/>
        <dbReference type="ChEBI" id="CHEBI:15378"/>
        <dbReference type="ChEBI" id="CHEBI:28938"/>
        <dbReference type="ChEBI" id="CHEBI:58453"/>
        <dbReference type="ChEBI" id="CHEBI:58614"/>
        <dbReference type="EC" id="3.5.4.26"/>
    </reaction>
</comment>
<evidence type="ECO:0000256" key="13">
    <source>
        <dbReference type="PIRSR" id="PIRSR006769-1"/>
    </source>
</evidence>
<evidence type="ECO:0000259" key="16">
    <source>
        <dbReference type="PROSITE" id="PS51747"/>
    </source>
</evidence>
<evidence type="ECO:0000256" key="1">
    <source>
        <dbReference type="ARBA" id="ARBA00002151"/>
    </source>
</evidence>
<comment type="catalytic activity">
    <reaction evidence="12">
        <text>5-amino-6-(5-phospho-D-ribitylamino)uracil + NADP(+) = 5-amino-6-(5-phospho-D-ribosylamino)uracil + NADPH + H(+)</text>
        <dbReference type="Rhea" id="RHEA:17845"/>
        <dbReference type="ChEBI" id="CHEBI:15378"/>
        <dbReference type="ChEBI" id="CHEBI:57783"/>
        <dbReference type="ChEBI" id="CHEBI:58349"/>
        <dbReference type="ChEBI" id="CHEBI:58421"/>
        <dbReference type="ChEBI" id="CHEBI:58453"/>
        <dbReference type="EC" id="1.1.1.193"/>
    </reaction>
</comment>
<evidence type="ECO:0000256" key="6">
    <source>
        <dbReference type="ARBA" id="ARBA00022619"/>
    </source>
</evidence>
<dbReference type="Proteomes" id="UP000215405">
    <property type="component" value="Unassembled WGS sequence"/>
</dbReference>
<keyword evidence="9 12" id="KW-0521">NADP</keyword>
<keyword evidence="11" id="KW-0511">Multifunctional enzyme</keyword>
<evidence type="ECO:0000256" key="9">
    <source>
        <dbReference type="ARBA" id="ARBA00022857"/>
    </source>
</evidence>
<comment type="similarity">
    <text evidence="4 12">In the N-terminal section; belongs to the cytidine and deoxycytidylate deaminase family.</text>
</comment>
<name>A0A231UZV7_9HYPH</name>
<dbReference type="GO" id="GO:0008835">
    <property type="term" value="F:diaminohydroxyphosphoribosylaminopyrimidine deaminase activity"/>
    <property type="evidence" value="ECO:0007669"/>
    <property type="project" value="UniProtKB-EC"/>
</dbReference>
<accession>A0A231UZV7</accession>
<feature type="binding site" evidence="15">
    <location>
        <position position="65"/>
    </location>
    <ligand>
        <name>Zn(2+)</name>
        <dbReference type="ChEBI" id="CHEBI:29105"/>
        <note>catalytic</note>
    </ligand>
</feature>
<dbReference type="InterPro" id="IPR002125">
    <property type="entry name" value="CMP_dCMP_dom"/>
</dbReference>
<comment type="pathway">
    <text evidence="2 12">Cofactor biosynthesis; riboflavin biosynthesis; 5-amino-6-(D-ribitylamino)uracil from GTP: step 2/4.</text>
</comment>
<feature type="active site" description="Proton donor" evidence="13">
    <location>
        <position position="67"/>
    </location>
</feature>
<proteinExistence type="inferred from homology"/>
<evidence type="ECO:0000256" key="15">
    <source>
        <dbReference type="PIRSR" id="PIRSR006769-3"/>
    </source>
</evidence>
<evidence type="ECO:0000256" key="7">
    <source>
        <dbReference type="ARBA" id="ARBA00022723"/>
    </source>
</evidence>
<dbReference type="AlphaFoldDB" id="A0A231UZV7"/>